<reference evidence="1" key="1">
    <citation type="submission" date="2018-02" db="EMBL/GenBank/DDBJ databases">
        <authorList>
            <person name="Kim S.-K."/>
            <person name="Jung H.-I."/>
            <person name="Lee S.-W."/>
        </authorList>
    </citation>
    <scope>NUCLEOTIDE SEQUENCE</scope>
    <source>
        <strain evidence="1">SK3146</strain>
    </source>
</reference>
<dbReference type="Pfam" id="PF01955">
    <property type="entry name" value="CbiZ"/>
    <property type="match status" value="1"/>
</dbReference>
<dbReference type="InterPro" id="IPR052209">
    <property type="entry name" value="CbiZ"/>
</dbReference>
<keyword evidence="2" id="KW-1185">Reference proteome</keyword>
<dbReference type="PANTHER" id="PTHR35336:SF5">
    <property type="entry name" value="ADENOSYLCOBINAMIDE AMIDOHYDROLASE"/>
    <property type="match status" value="1"/>
</dbReference>
<sequence length="236" mass="25967">MGLSENRRLRSDPSIEHIVFKETEAGYASYYMIESSKPLRTLNSSMWGEGLGWHYRLVNRQVDKNYSSDDPMAEMRRFMHMKGIPADGTAALLTAARVRDRGFSERSDGEGLRVCVWATAGLGNKARAGSERKRDELFPGTINVIALIDGTLTDAAMVNCVITATEAKTAALQDCQIRIDESGETATGTTTDAVIIAATQRGRSYRYAGTATVLGYLIGRTVYEAVSYSVGRYLER</sequence>
<proteinExistence type="predicted"/>
<accession>A0ABY4RMH5</accession>
<gene>
    <name evidence="1" type="ORF">SK3146_01913</name>
</gene>
<dbReference type="RefSeq" id="WP_249864854.1">
    <property type="nucleotide sequence ID" value="NZ_CP027059.1"/>
</dbReference>
<reference evidence="1" key="2">
    <citation type="journal article" date="2021" name="J Anim Sci Technol">
        <title>Complete genome sequence of Paenibacillus konkukensis sp. nov. SK3146 as a potential probiotic strain.</title>
        <authorList>
            <person name="Jung H.I."/>
            <person name="Park S."/>
            <person name="Niu K.M."/>
            <person name="Lee S.W."/>
            <person name="Kothari D."/>
            <person name="Yi K.J."/>
            <person name="Kim S.K."/>
        </authorList>
    </citation>
    <scope>NUCLEOTIDE SEQUENCE</scope>
    <source>
        <strain evidence="1">SK3146</strain>
    </source>
</reference>
<dbReference type="PANTHER" id="PTHR35336">
    <property type="entry name" value="ADENOSYLCOBINAMIDE AMIDOHYDROLASE"/>
    <property type="match status" value="1"/>
</dbReference>
<dbReference type="EMBL" id="CP027059">
    <property type="protein sequence ID" value="UQZ82753.1"/>
    <property type="molecule type" value="Genomic_DNA"/>
</dbReference>
<name>A0ABY4RMH5_9BACL</name>
<evidence type="ECO:0000313" key="1">
    <source>
        <dbReference type="EMBL" id="UQZ82753.1"/>
    </source>
</evidence>
<evidence type="ECO:0000313" key="2">
    <source>
        <dbReference type="Proteomes" id="UP001057134"/>
    </source>
</evidence>
<protein>
    <submittedName>
        <fullName evidence="1">Adenosylcobinamide amidohydrolase</fullName>
    </submittedName>
</protein>
<dbReference type="Proteomes" id="UP001057134">
    <property type="component" value="Chromosome"/>
</dbReference>
<organism evidence="1 2">
    <name type="scientific">Paenibacillus konkukensis</name>
    <dbReference type="NCBI Taxonomy" id="2020716"/>
    <lineage>
        <taxon>Bacteria</taxon>
        <taxon>Bacillati</taxon>
        <taxon>Bacillota</taxon>
        <taxon>Bacilli</taxon>
        <taxon>Bacillales</taxon>
        <taxon>Paenibacillaceae</taxon>
        <taxon>Paenibacillus</taxon>
    </lineage>
</organism>
<dbReference type="InterPro" id="IPR002808">
    <property type="entry name" value="AdoCbi_amidolase"/>
</dbReference>